<evidence type="ECO:0000256" key="7">
    <source>
        <dbReference type="RuleBase" id="RU363032"/>
    </source>
</evidence>
<dbReference type="InterPro" id="IPR035906">
    <property type="entry name" value="MetI-like_sf"/>
</dbReference>
<evidence type="ECO:0000313" key="10">
    <source>
        <dbReference type="Proteomes" id="UP000029499"/>
    </source>
</evidence>
<reference evidence="9 10" key="1">
    <citation type="journal article" date="2015" name="J. Biotechnol.">
        <title>Complete genome sequence of Pseudomonas rhizosphaerae IH5T (=DSM 16299T), a phosphate-solubilizing rhizobacterium for bacterial biofertilizer.</title>
        <authorList>
            <person name="Kwak Y."/>
            <person name="Jung B.K."/>
            <person name="Shin J.H."/>
        </authorList>
    </citation>
    <scope>NUCLEOTIDE SEQUENCE [LARGE SCALE GENOMIC DNA]</scope>
    <source>
        <strain evidence="9">DSM 16299</strain>
    </source>
</reference>
<dbReference type="GO" id="GO:0055085">
    <property type="term" value="P:transmembrane transport"/>
    <property type="evidence" value="ECO:0007669"/>
    <property type="project" value="InterPro"/>
</dbReference>
<evidence type="ECO:0000256" key="4">
    <source>
        <dbReference type="ARBA" id="ARBA00022692"/>
    </source>
</evidence>
<keyword evidence="10" id="KW-1185">Reference proteome</keyword>
<dbReference type="Proteomes" id="UP000029499">
    <property type="component" value="Chromosome"/>
</dbReference>
<dbReference type="OrthoDB" id="9805884at2"/>
<sequence length="277" mass="29663">MRDIFYRLLSSPQGLVGSLILLLAIVLVCAGPALAPYDPEAISILARYKAPSLMHWLGTDQLGRDIFSRLLIGARATISLSVLATAMAMLVGALLGTASGYLGGRIDEALMRTLDAVMSIPSLLFALLIVSTLGKSDFNAVLAITIAFVPGMARIARSVALAARRQDYVNAAIARGESTAYIVVREMLPNIVAPIIVEATIRVAFAIMLFATLSFLGLGAQPPQPEWGLMVAEARRYFFQAPWMMLMPGLAIAIIAIGFNLLGDGLRDALNPKGHRQ</sequence>
<dbReference type="PANTHER" id="PTHR43386:SF25">
    <property type="entry name" value="PEPTIDE ABC TRANSPORTER PERMEASE PROTEIN"/>
    <property type="match status" value="1"/>
</dbReference>
<dbReference type="RefSeq" id="WP_043189705.1">
    <property type="nucleotide sequence ID" value="NZ_CP009533.1"/>
</dbReference>
<dbReference type="CDD" id="cd06261">
    <property type="entry name" value="TM_PBP2"/>
    <property type="match status" value="1"/>
</dbReference>
<dbReference type="PANTHER" id="PTHR43386">
    <property type="entry name" value="OLIGOPEPTIDE TRANSPORT SYSTEM PERMEASE PROTEIN APPC"/>
    <property type="match status" value="1"/>
</dbReference>
<feature type="transmembrane region" description="Helical" evidence="7">
    <location>
        <begin position="12"/>
        <end position="35"/>
    </location>
</feature>
<comment type="subcellular location">
    <subcellularLocation>
        <location evidence="1 7">Cell membrane</location>
        <topology evidence="1 7">Multi-pass membrane protein</topology>
    </subcellularLocation>
</comment>
<evidence type="ECO:0000256" key="6">
    <source>
        <dbReference type="ARBA" id="ARBA00023136"/>
    </source>
</evidence>
<proteinExistence type="inferred from homology"/>
<dbReference type="Pfam" id="PF12911">
    <property type="entry name" value="OppC_N"/>
    <property type="match status" value="1"/>
</dbReference>
<dbReference type="eggNOG" id="COG1173">
    <property type="taxonomic scope" value="Bacteria"/>
</dbReference>
<dbReference type="Gene3D" id="1.10.3720.10">
    <property type="entry name" value="MetI-like"/>
    <property type="match status" value="1"/>
</dbReference>
<evidence type="ECO:0000256" key="3">
    <source>
        <dbReference type="ARBA" id="ARBA00022475"/>
    </source>
</evidence>
<keyword evidence="2 7" id="KW-0813">Transport</keyword>
<dbReference type="PROSITE" id="PS50928">
    <property type="entry name" value="ABC_TM1"/>
    <property type="match status" value="1"/>
</dbReference>
<name>A0A089YN30_9PSED</name>
<evidence type="ECO:0000256" key="1">
    <source>
        <dbReference type="ARBA" id="ARBA00004651"/>
    </source>
</evidence>
<evidence type="ECO:0000256" key="5">
    <source>
        <dbReference type="ARBA" id="ARBA00022989"/>
    </source>
</evidence>
<feature type="transmembrane region" description="Helical" evidence="7">
    <location>
        <begin position="138"/>
        <end position="156"/>
    </location>
</feature>
<keyword evidence="4 7" id="KW-0812">Transmembrane</keyword>
<keyword evidence="5 7" id="KW-1133">Transmembrane helix</keyword>
<dbReference type="Pfam" id="PF00528">
    <property type="entry name" value="BPD_transp_1"/>
    <property type="match status" value="1"/>
</dbReference>
<keyword evidence="3" id="KW-1003">Cell membrane</keyword>
<feature type="transmembrane region" description="Helical" evidence="7">
    <location>
        <begin position="241"/>
        <end position="263"/>
    </location>
</feature>
<dbReference type="SUPFAM" id="SSF161098">
    <property type="entry name" value="MetI-like"/>
    <property type="match status" value="1"/>
</dbReference>
<keyword evidence="6 7" id="KW-0472">Membrane</keyword>
<feature type="transmembrane region" description="Helical" evidence="7">
    <location>
        <begin position="203"/>
        <end position="221"/>
    </location>
</feature>
<dbReference type="EMBL" id="CP009533">
    <property type="protein sequence ID" value="AIS17823.1"/>
    <property type="molecule type" value="Genomic_DNA"/>
</dbReference>
<dbReference type="HOGENOM" id="CLU_028518_1_1_6"/>
<evidence type="ECO:0000256" key="2">
    <source>
        <dbReference type="ARBA" id="ARBA00022448"/>
    </source>
</evidence>
<feature type="domain" description="ABC transmembrane type-1" evidence="8">
    <location>
        <begin position="74"/>
        <end position="263"/>
    </location>
</feature>
<dbReference type="InterPro" id="IPR050366">
    <property type="entry name" value="BP-dependent_transpt_permease"/>
</dbReference>
<feature type="transmembrane region" description="Helical" evidence="7">
    <location>
        <begin position="78"/>
        <end position="102"/>
    </location>
</feature>
<dbReference type="InterPro" id="IPR025966">
    <property type="entry name" value="OppC_N"/>
</dbReference>
<dbReference type="STRING" id="216142.LT40_10650"/>
<comment type="similarity">
    <text evidence="7">Belongs to the binding-protein-dependent transport system permease family.</text>
</comment>
<dbReference type="GO" id="GO:0005886">
    <property type="term" value="C:plasma membrane"/>
    <property type="evidence" value="ECO:0007669"/>
    <property type="project" value="UniProtKB-SubCell"/>
</dbReference>
<dbReference type="KEGG" id="prh:LT40_10650"/>
<accession>A0A089YN30</accession>
<dbReference type="InterPro" id="IPR000515">
    <property type="entry name" value="MetI-like"/>
</dbReference>
<evidence type="ECO:0000313" key="9">
    <source>
        <dbReference type="EMBL" id="AIS17823.1"/>
    </source>
</evidence>
<organism evidence="9 10">
    <name type="scientific">Pseudomonas rhizosphaerae</name>
    <dbReference type="NCBI Taxonomy" id="216142"/>
    <lineage>
        <taxon>Bacteria</taxon>
        <taxon>Pseudomonadati</taxon>
        <taxon>Pseudomonadota</taxon>
        <taxon>Gammaproteobacteria</taxon>
        <taxon>Pseudomonadales</taxon>
        <taxon>Pseudomonadaceae</taxon>
        <taxon>Pseudomonas</taxon>
    </lineage>
</organism>
<evidence type="ECO:0000259" key="8">
    <source>
        <dbReference type="PROSITE" id="PS50928"/>
    </source>
</evidence>
<gene>
    <name evidence="9" type="ORF">LT40_10650</name>
</gene>
<feature type="transmembrane region" description="Helical" evidence="7">
    <location>
        <begin position="114"/>
        <end position="132"/>
    </location>
</feature>
<dbReference type="AlphaFoldDB" id="A0A089YN30"/>
<protein>
    <submittedName>
        <fullName evidence="9">Peptide ABC transporter permease</fullName>
    </submittedName>
</protein>